<comment type="catalytic activity">
    <reaction evidence="7">
        <text>L-cysteinyl-[prolipoprotein] + a 1,2-diacyl-sn-glycero-3-phospho-(1'-sn-glycerol) = an S-1,2-diacyl-sn-glyceryl-L-cysteinyl-[prolipoprotein] + sn-glycerol 1-phosphate + H(+)</text>
        <dbReference type="Rhea" id="RHEA:56712"/>
        <dbReference type="Rhea" id="RHEA-COMP:14679"/>
        <dbReference type="Rhea" id="RHEA-COMP:14680"/>
        <dbReference type="ChEBI" id="CHEBI:15378"/>
        <dbReference type="ChEBI" id="CHEBI:29950"/>
        <dbReference type="ChEBI" id="CHEBI:57685"/>
        <dbReference type="ChEBI" id="CHEBI:64716"/>
        <dbReference type="ChEBI" id="CHEBI:140658"/>
        <dbReference type="EC" id="2.5.1.145"/>
    </reaction>
</comment>
<evidence type="ECO:0000256" key="5">
    <source>
        <dbReference type="ARBA" id="ARBA00022989"/>
    </source>
</evidence>
<dbReference type="PANTHER" id="PTHR30589">
    <property type="entry name" value="PROLIPOPROTEIN DIACYLGLYCERYL TRANSFERASE"/>
    <property type="match status" value="1"/>
</dbReference>
<comment type="similarity">
    <text evidence="1 7">Belongs to the Lgt family.</text>
</comment>
<dbReference type="InterPro" id="IPR001640">
    <property type="entry name" value="Lgt"/>
</dbReference>
<dbReference type="EMBL" id="JAGGKC010000009">
    <property type="protein sequence ID" value="MBP1918845.1"/>
    <property type="molecule type" value="Genomic_DNA"/>
</dbReference>
<keyword evidence="2 7" id="KW-1003">Cell membrane</keyword>
<keyword evidence="9" id="KW-1185">Reference proteome</keyword>
<evidence type="ECO:0000256" key="6">
    <source>
        <dbReference type="ARBA" id="ARBA00023136"/>
    </source>
</evidence>
<keyword evidence="4 7" id="KW-0812">Transmembrane</keyword>
<keyword evidence="3 7" id="KW-0808">Transferase</keyword>
<dbReference type="GO" id="GO:0016740">
    <property type="term" value="F:transferase activity"/>
    <property type="evidence" value="ECO:0007669"/>
    <property type="project" value="UniProtKB-KW"/>
</dbReference>
<feature type="binding site" evidence="7">
    <location>
        <position position="135"/>
    </location>
    <ligand>
        <name>a 1,2-diacyl-sn-glycero-3-phospho-(1'-sn-glycerol)</name>
        <dbReference type="ChEBI" id="CHEBI:64716"/>
    </ligand>
</feature>
<feature type="transmembrane region" description="Helical" evidence="7">
    <location>
        <begin position="89"/>
        <end position="108"/>
    </location>
</feature>
<evidence type="ECO:0000256" key="7">
    <source>
        <dbReference type="HAMAP-Rule" id="MF_01147"/>
    </source>
</evidence>
<organism evidence="8 9">
    <name type="scientific">Youngiibacter multivorans</name>
    <dbReference type="NCBI Taxonomy" id="937251"/>
    <lineage>
        <taxon>Bacteria</taxon>
        <taxon>Bacillati</taxon>
        <taxon>Bacillota</taxon>
        <taxon>Clostridia</taxon>
        <taxon>Eubacteriales</taxon>
        <taxon>Clostridiaceae</taxon>
        <taxon>Youngiibacter</taxon>
    </lineage>
</organism>
<evidence type="ECO:0000256" key="4">
    <source>
        <dbReference type="ARBA" id="ARBA00022692"/>
    </source>
</evidence>
<evidence type="ECO:0000256" key="3">
    <source>
        <dbReference type="ARBA" id="ARBA00022679"/>
    </source>
</evidence>
<proteinExistence type="inferred from homology"/>
<dbReference type="Proteomes" id="UP001519271">
    <property type="component" value="Unassembled WGS sequence"/>
</dbReference>
<dbReference type="Pfam" id="PF01790">
    <property type="entry name" value="LGT"/>
    <property type="match status" value="1"/>
</dbReference>
<feature type="transmembrane region" description="Helical" evidence="7">
    <location>
        <begin position="47"/>
        <end position="69"/>
    </location>
</feature>
<sequence>MNPVAFDIFGLEIAWYGVMITIGVLAALTATWFNTKRGREEADFDHITDAFLYAFPIALIGARLYYVIFEWDQYKGDLLKILDVRGGGLAIHGGLIGAAIGVLIYKAVHKKTLSYVLKMADAAVVTIPLAQAIGRWGNFFNQEAHGGPVTKEFISMFPEFIQNGMFIGGTYYHPTFLYESIWNLLVFAVLMYLYGKKKEGADGSLIYWYMILYSIGRFAVEGLRTDSLMFLGLRQAQIISLLAIAFGIVMLILTRKKKA</sequence>
<dbReference type="RefSeq" id="WP_209459068.1">
    <property type="nucleotide sequence ID" value="NZ_JAGGKC010000009.1"/>
</dbReference>
<evidence type="ECO:0000313" key="9">
    <source>
        <dbReference type="Proteomes" id="UP001519271"/>
    </source>
</evidence>
<dbReference type="HAMAP" id="MF_01147">
    <property type="entry name" value="Lgt"/>
    <property type="match status" value="1"/>
</dbReference>
<feature type="transmembrane region" description="Helical" evidence="7">
    <location>
        <begin position="206"/>
        <end position="223"/>
    </location>
</feature>
<protein>
    <recommendedName>
        <fullName evidence="7">Phosphatidylglycerol--prolipoprotein diacylglyceryl transferase</fullName>
        <ecNumber evidence="7">2.5.1.145</ecNumber>
    </recommendedName>
</protein>
<comment type="subcellular location">
    <subcellularLocation>
        <location evidence="7">Cell membrane</location>
        <topology evidence="7">Multi-pass membrane protein</topology>
    </subcellularLocation>
</comment>
<dbReference type="NCBIfam" id="TIGR00544">
    <property type="entry name" value="lgt"/>
    <property type="match status" value="1"/>
</dbReference>
<name>A0ABS4G3C5_9CLOT</name>
<comment type="function">
    <text evidence="7">Catalyzes the transfer of the diacylglyceryl group from phosphatidylglycerol to the sulfhydryl group of the N-terminal cysteine of a prolipoprotein, the first step in the formation of mature lipoproteins.</text>
</comment>
<evidence type="ECO:0000256" key="2">
    <source>
        <dbReference type="ARBA" id="ARBA00022475"/>
    </source>
</evidence>
<reference evidence="8 9" key="1">
    <citation type="submission" date="2021-03" db="EMBL/GenBank/DDBJ databases">
        <title>Genomic Encyclopedia of Type Strains, Phase IV (KMG-IV): sequencing the most valuable type-strain genomes for metagenomic binning, comparative biology and taxonomic classification.</title>
        <authorList>
            <person name="Goeker M."/>
        </authorList>
    </citation>
    <scope>NUCLEOTIDE SEQUENCE [LARGE SCALE GENOMIC DNA]</scope>
    <source>
        <strain evidence="8 9">DSM 6139</strain>
    </source>
</reference>
<accession>A0ABS4G3C5</accession>
<keyword evidence="6 7" id="KW-0472">Membrane</keyword>
<dbReference type="EC" id="2.5.1.145" evidence="7"/>
<evidence type="ECO:0000256" key="1">
    <source>
        <dbReference type="ARBA" id="ARBA00007150"/>
    </source>
</evidence>
<feature type="transmembrane region" description="Helical" evidence="7">
    <location>
        <begin position="13"/>
        <end position="35"/>
    </location>
</feature>
<keyword evidence="5 7" id="KW-1133">Transmembrane helix</keyword>
<comment type="pathway">
    <text evidence="7">Protein modification; lipoprotein biosynthesis (diacylglyceryl transfer).</text>
</comment>
<feature type="transmembrane region" description="Helical" evidence="7">
    <location>
        <begin position="235"/>
        <end position="253"/>
    </location>
</feature>
<gene>
    <name evidence="7" type="primary">lgt</name>
    <name evidence="8" type="ORF">J2Z34_001325</name>
</gene>
<dbReference type="PROSITE" id="PS01311">
    <property type="entry name" value="LGT"/>
    <property type="match status" value="1"/>
</dbReference>
<evidence type="ECO:0000313" key="8">
    <source>
        <dbReference type="EMBL" id="MBP1918845.1"/>
    </source>
</evidence>
<dbReference type="PANTHER" id="PTHR30589:SF0">
    <property type="entry name" value="PHOSPHATIDYLGLYCEROL--PROLIPOPROTEIN DIACYLGLYCERYL TRANSFERASE"/>
    <property type="match status" value="1"/>
</dbReference>
<feature type="transmembrane region" description="Helical" evidence="7">
    <location>
        <begin position="175"/>
        <end position="194"/>
    </location>
</feature>
<comment type="caution">
    <text evidence="8">The sequence shown here is derived from an EMBL/GenBank/DDBJ whole genome shotgun (WGS) entry which is preliminary data.</text>
</comment>